<keyword evidence="8 12" id="KW-0067">ATP-binding</keyword>
<evidence type="ECO:0000256" key="11">
    <source>
        <dbReference type="ARBA" id="ARBA00023180"/>
    </source>
</evidence>
<evidence type="ECO:0000256" key="10">
    <source>
        <dbReference type="ARBA" id="ARBA00023136"/>
    </source>
</evidence>
<evidence type="ECO:0000256" key="4">
    <source>
        <dbReference type="ARBA" id="ARBA00022692"/>
    </source>
</evidence>
<evidence type="ECO:0000256" key="7">
    <source>
        <dbReference type="ARBA" id="ARBA00022777"/>
    </source>
</evidence>
<dbReference type="Pfam" id="PF12819">
    <property type="entry name" value="Malectin_like"/>
    <property type="match status" value="1"/>
</dbReference>
<comment type="subcellular location">
    <subcellularLocation>
        <location evidence="1">Membrane</location>
        <topology evidence="1">Single-pass type I membrane protein</topology>
    </subcellularLocation>
</comment>
<evidence type="ECO:0000256" key="12">
    <source>
        <dbReference type="PROSITE-ProRule" id="PRU10141"/>
    </source>
</evidence>
<name>A0A164U286_DAUCS</name>
<evidence type="ECO:0000256" key="2">
    <source>
        <dbReference type="ARBA" id="ARBA00022527"/>
    </source>
</evidence>
<dbReference type="Gene3D" id="1.10.510.10">
    <property type="entry name" value="Transferase(Phosphotransferase) domain 1"/>
    <property type="match status" value="1"/>
</dbReference>
<keyword evidence="3" id="KW-0808">Transferase</keyword>
<dbReference type="SMART" id="SM00220">
    <property type="entry name" value="S_TKc"/>
    <property type="match status" value="1"/>
</dbReference>
<dbReference type="OMA" id="FKCVENE"/>
<evidence type="ECO:0000313" key="18">
    <source>
        <dbReference type="Proteomes" id="UP000077755"/>
    </source>
</evidence>
<evidence type="ECO:0000256" key="13">
    <source>
        <dbReference type="SAM" id="Phobius"/>
    </source>
</evidence>
<dbReference type="InterPro" id="IPR017441">
    <property type="entry name" value="Protein_kinase_ATP_BS"/>
</dbReference>
<evidence type="ECO:0000256" key="8">
    <source>
        <dbReference type="ARBA" id="ARBA00022840"/>
    </source>
</evidence>
<keyword evidence="18" id="KW-1185">Reference proteome</keyword>
<dbReference type="EMBL" id="CP093349">
    <property type="protein sequence ID" value="WOH09764.1"/>
    <property type="molecule type" value="Genomic_DNA"/>
</dbReference>
<dbReference type="KEGG" id="dcr:108195269"/>
<dbReference type="GO" id="GO:0004714">
    <property type="term" value="F:transmembrane receptor protein tyrosine kinase activity"/>
    <property type="evidence" value="ECO:0007669"/>
    <property type="project" value="InterPro"/>
</dbReference>
<dbReference type="EMBL" id="LNRQ01000007">
    <property type="protein sequence ID" value="KZM88344.1"/>
    <property type="molecule type" value="Genomic_DNA"/>
</dbReference>
<dbReference type="FunFam" id="2.60.120.430:FF:000007">
    <property type="entry name" value="FERONIA receptor-like kinase"/>
    <property type="match status" value="1"/>
</dbReference>
<dbReference type="Pfam" id="PF07714">
    <property type="entry name" value="PK_Tyr_Ser-Thr"/>
    <property type="match status" value="1"/>
</dbReference>
<feature type="transmembrane region" description="Helical" evidence="13">
    <location>
        <begin position="438"/>
        <end position="462"/>
    </location>
</feature>
<dbReference type="GO" id="GO:0016020">
    <property type="term" value="C:membrane"/>
    <property type="evidence" value="ECO:0007669"/>
    <property type="project" value="UniProtKB-SubCell"/>
</dbReference>
<dbReference type="InterPro" id="IPR000719">
    <property type="entry name" value="Prot_kinase_dom"/>
</dbReference>
<organism evidence="16">
    <name type="scientific">Daucus carota subsp. sativus</name>
    <name type="common">Carrot</name>
    <dbReference type="NCBI Taxonomy" id="79200"/>
    <lineage>
        <taxon>Eukaryota</taxon>
        <taxon>Viridiplantae</taxon>
        <taxon>Streptophyta</taxon>
        <taxon>Embryophyta</taxon>
        <taxon>Tracheophyta</taxon>
        <taxon>Spermatophyta</taxon>
        <taxon>Magnoliopsida</taxon>
        <taxon>eudicotyledons</taxon>
        <taxon>Gunneridae</taxon>
        <taxon>Pentapetalae</taxon>
        <taxon>asterids</taxon>
        <taxon>campanulids</taxon>
        <taxon>Apiales</taxon>
        <taxon>Apiaceae</taxon>
        <taxon>Apioideae</taxon>
        <taxon>Scandiceae</taxon>
        <taxon>Daucinae</taxon>
        <taxon>Daucus</taxon>
        <taxon>Daucus sect. Daucus</taxon>
    </lineage>
</organism>
<evidence type="ECO:0000256" key="3">
    <source>
        <dbReference type="ARBA" id="ARBA00022679"/>
    </source>
</evidence>
<dbReference type="SUPFAM" id="SSF56112">
    <property type="entry name" value="Protein kinase-like (PK-like)"/>
    <property type="match status" value="1"/>
</dbReference>
<dbReference type="InterPro" id="IPR045272">
    <property type="entry name" value="ANXUR1/2-like"/>
</dbReference>
<dbReference type="InterPro" id="IPR008271">
    <property type="entry name" value="Ser/Thr_kinase_AS"/>
</dbReference>
<evidence type="ECO:0000259" key="15">
    <source>
        <dbReference type="PROSITE" id="PS50011"/>
    </source>
</evidence>
<evidence type="ECO:0000256" key="14">
    <source>
        <dbReference type="SAM" id="SignalP"/>
    </source>
</evidence>
<dbReference type="InterPro" id="IPR011009">
    <property type="entry name" value="Kinase-like_dom_sf"/>
</dbReference>
<dbReference type="FunFam" id="1.10.510.10:FF:000252">
    <property type="entry name" value="Receptor-like protein kinase FERONIA"/>
    <property type="match status" value="1"/>
</dbReference>
<dbReference type="GO" id="GO:0004674">
    <property type="term" value="F:protein serine/threonine kinase activity"/>
    <property type="evidence" value="ECO:0007669"/>
    <property type="project" value="UniProtKB-KW"/>
</dbReference>
<keyword evidence="7" id="KW-0418">Kinase</keyword>
<feature type="signal peptide" evidence="14">
    <location>
        <begin position="1"/>
        <end position="22"/>
    </location>
</feature>
<dbReference type="GO" id="GO:0005524">
    <property type="term" value="F:ATP binding"/>
    <property type="evidence" value="ECO:0007669"/>
    <property type="project" value="UniProtKB-UniRule"/>
</dbReference>
<dbReference type="Gene3D" id="2.60.120.430">
    <property type="entry name" value="Galactose-binding lectin"/>
    <property type="match status" value="2"/>
</dbReference>
<dbReference type="Gene3D" id="3.30.200.20">
    <property type="entry name" value="Phosphorylase Kinase, domain 1"/>
    <property type="match status" value="1"/>
</dbReference>
<sequence>MLGFSLYLLFLLLPLFFAISSAVLPNYIPTDNILLNCGASSKIASSNGRQWDTDSAYISNTSTTSSTQSEPTPSIDQIPYSTARVFPSKFTYKIPVSAAGQKFLRLYFYPTNYSQSLDMTKSFFSVHTANHSLLSNFSVSLNLQKDLPHLVKEYIITVDESRSLEVTFTPNPKSFAFVNGIEVVSIPDKLYSEGIDDSKHVIKFLGDQDGFPIDDSIALENLYRLNVGETGDISSTDDTGMFRSWDRDEPYLLGSLGLTPTLKIPIKYTSDTPPYTAPEIVYYSARTINLESYGSKLTWVFTVDSGFYYLLRLHFCEFLREIIDSNYRVFYIFINNQTAEEQADVIKWTGGRGIMVYKDYVAYVSDNLDGSNSKTDLWLALYPNMEDNPHYKNAILNGLEIFKLSKGDTLAAPNPESLEPALPPETVKSRHVQKRGPLVSICIGGSLGGLILFSLILVGFLLHKRRTPRSQDIDHKSRSTTNNISSFPSVRSKKFSLEEIKLATGNFDDNFIIGRGGFGNVYKGYLENGVCTVAIKRLNPSSRQGFHEFQTEIKMLSNLRHLHLVPLIGYSNDGAEMILVYDYMVHGTLSSHLYGKNNHPLSWKQRLQICIGAAKGLHYLHSGVERMIIHRDVKSTNILLDENMVAKVSDFGLSRVGPRDPTVTHISTIVKGSFGHLDPEYYKRKHITCKSDVYSFGVVLFEVLCARPAIMPELPMEEVNLAYWARNCYREGNLVEIVDKNLIGEIAVESLNKFGEVGYSCLREQGTDRPSMSDVLWNLEFALQLQESWERLDQDVHSNLGDQNVHLLSDARDYIAKIYHKLFSSTSSVTSGARSGRFKSGIGSVFSEIFNMKAR</sequence>
<evidence type="ECO:0000313" key="16">
    <source>
        <dbReference type="EMBL" id="KZM88344.1"/>
    </source>
</evidence>
<dbReference type="OrthoDB" id="1720310at2759"/>
<keyword evidence="10 13" id="KW-0472">Membrane</keyword>
<dbReference type="PANTHER" id="PTHR34590:SF5">
    <property type="entry name" value="OS04G0586500 PROTEIN"/>
    <property type="match status" value="1"/>
</dbReference>
<dbReference type="PROSITE" id="PS50011">
    <property type="entry name" value="PROTEIN_KINASE_DOM"/>
    <property type="match status" value="1"/>
</dbReference>
<dbReference type="PROSITE" id="PS00107">
    <property type="entry name" value="PROTEIN_KINASE_ATP"/>
    <property type="match status" value="1"/>
</dbReference>
<keyword evidence="11" id="KW-0325">Glycoprotein</keyword>
<dbReference type="InterPro" id="IPR001245">
    <property type="entry name" value="Ser-Thr/Tyr_kinase_cat_dom"/>
</dbReference>
<keyword evidence="6 12" id="KW-0547">Nucleotide-binding</keyword>
<dbReference type="CDD" id="cd14066">
    <property type="entry name" value="STKc_IRAK"/>
    <property type="match status" value="1"/>
</dbReference>
<dbReference type="InterPro" id="IPR024788">
    <property type="entry name" value="Malectin-like_Carb-bd_dom"/>
</dbReference>
<gene>
    <name evidence="16" type="ORF">DCAR_025419</name>
    <name evidence="17" type="ORF">DCAR_0729223</name>
</gene>
<feature type="chain" id="PRO_5007853494" description="Protein kinase domain-containing protein" evidence="14">
    <location>
        <begin position="23"/>
        <end position="855"/>
    </location>
</feature>
<evidence type="ECO:0000313" key="17">
    <source>
        <dbReference type="EMBL" id="WOH09764.1"/>
    </source>
</evidence>
<reference evidence="17" key="2">
    <citation type="submission" date="2022-03" db="EMBL/GenBank/DDBJ databases">
        <title>Draft title - Genomic analysis of global carrot germplasm unveils the trajectory of domestication and the origin of high carotenoid orange carrot.</title>
        <authorList>
            <person name="Iorizzo M."/>
            <person name="Ellison S."/>
            <person name="Senalik D."/>
            <person name="Macko-Podgorni A."/>
            <person name="Grzebelus D."/>
            <person name="Bostan H."/>
            <person name="Rolling W."/>
            <person name="Curaba J."/>
            <person name="Simon P."/>
        </authorList>
    </citation>
    <scope>NUCLEOTIDE SEQUENCE</scope>
    <source>
        <tissue evidence="17">Leaf</tissue>
    </source>
</reference>
<protein>
    <recommendedName>
        <fullName evidence="15">Protein kinase domain-containing protein</fullName>
    </recommendedName>
</protein>
<keyword evidence="9 13" id="KW-1133">Transmembrane helix</keyword>
<keyword evidence="2" id="KW-0723">Serine/threonine-protein kinase</keyword>
<evidence type="ECO:0000256" key="5">
    <source>
        <dbReference type="ARBA" id="ARBA00022729"/>
    </source>
</evidence>
<dbReference type="PANTHER" id="PTHR34590">
    <property type="entry name" value="OS03G0124300 PROTEIN-RELATED"/>
    <property type="match status" value="1"/>
</dbReference>
<dbReference type="GO" id="GO:0010038">
    <property type="term" value="P:response to metal ion"/>
    <property type="evidence" value="ECO:0007669"/>
    <property type="project" value="UniProtKB-ARBA"/>
</dbReference>
<keyword evidence="4 13" id="KW-0812">Transmembrane</keyword>
<accession>A0A164U286</accession>
<reference evidence="16" key="1">
    <citation type="journal article" date="2016" name="Nat. Genet.">
        <title>A high-quality carrot genome assembly provides new insights into carotenoid accumulation and asterid genome evolution.</title>
        <authorList>
            <person name="Iorizzo M."/>
            <person name="Ellison S."/>
            <person name="Senalik D."/>
            <person name="Zeng P."/>
            <person name="Satapoomin P."/>
            <person name="Huang J."/>
            <person name="Bowman M."/>
            <person name="Iovene M."/>
            <person name="Sanseverino W."/>
            <person name="Cavagnaro P."/>
            <person name="Yildiz M."/>
            <person name="Macko-Podgorni A."/>
            <person name="Moranska E."/>
            <person name="Grzebelus E."/>
            <person name="Grzebelus D."/>
            <person name="Ashrafi H."/>
            <person name="Zheng Z."/>
            <person name="Cheng S."/>
            <person name="Spooner D."/>
            <person name="Van Deynze A."/>
            <person name="Simon P."/>
        </authorList>
    </citation>
    <scope>NUCLEOTIDE SEQUENCE [LARGE SCALE GENOMIC DNA]</scope>
    <source>
        <tissue evidence="16">Leaf</tissue>
    </source>
</reference>
<dbReference type="FunFam" id="2.60.120.430:FF:000003">
    <property type="entry name" value="FERONIA receptor-like kinase"/>
    <property type="match status" value="1"/>
</dbReference>
<keyword evidence="5 14" id="KW-0732">Signal</keyword>
<dbReference type="FunFam" id="3.30.200.20:FF:000039">
    <property type="entry name" value="receptor-like protein kinase FERONIA"/>
    <property type="match status" value="1"/>
</dbReference>
<proteinExistence type="predicted"/>
<dbReference type="STRING" id="79200.A0A164U286"/>
<dbReference type="PROSITE" id="PS00108">
    <property type="entry name" value="PROTEIN_KINASE_ST"/>
    <property type="match status" value="1"/>
</dbReference>
<dbReference type="AlphaFoldDB" id="A0A164U286"/>
<evidence type="ECO:0000256" key="9">
    <source>
        <dbReference type="ARBA" id="ARBA00022989"/>
    </source>
</evidence>
<feature type="domain" description="Protein kinase" evidence="15">
    <location>
        <begin position="507"/>
        <end position="782"/>
    </location>
</feature>
<dbReference type="Proteomes" id="UP000077755">
    <property type="component" value="Chromosome 7"/>
</dbReference>
<evidence type="ECO:0000256" key="6">
    <source>
        <dbReference type="ARBA" id="ARBA00022741"/>
    </source>
</evidence>
<dbReference type="Gramene" id="KZM88344">
    <property type="protein sequence ID" value="KZM88344"/>
    <property type="gene ID" value="DCAR_025419"/>
</dbReference>
<evidence type="ECO:0000256" key="1">
    <source>
        <dbReference type="ARBA" id="ARBA00004479"/>
    </source>
</evidence>
<feature type="binding site" evidence="12">
    <location>
        <position position="536"/>
    </location>
    <ligand>
        <name>ATP</name>
        <dbReference type="ChEBI" id="CHEBI:30616"/>
    </ligand>
</feature>